<protein>
    <recommendedName>
        <fullName evidence="6">Zinc-finger domain-containing protein</fullName>
    </recommendedName>
</protein>
<reference evidence="4 5" key="1">
    <citation type="submission" date="2019-10" db="EMBL/GenBank/DDBJ databases">
        <title>Georgenia wutianyii sp. nov. and Georgenia yuyongxinii sp. nov. isolated from plateau pika (Ochotona curzoniae) in the Qinghai-Tibet plateau of China.</title>
        <authorList>
            <person name="Tian Z."/>
        </authorList>
    </citation>
    <scope>NUCLEOTIDE SEQUENCE [LARGE SCALE GENOMIC DNA]</scope>
    <source>
        <strain evidence="4 5">JCM 19765</strain>
    </source>
</reference>
<dbReference type="OrthoDB" id="4864508at2"/>
<feature type="transmembrane region" description="Helical" evidence="3">
    <location>
        <begin position="98"/>
        <end position="116"/>
    </location>
</feature>
<feature type="transmembrane region" description="Helical" evidence="3">
    <location>
        <begin position="216"/>
        <end position="236"/>
    </location>
</feature>
<dbReference type="EMBL" id="WHPC01000033">
    <property type="protein sequence ID" value="MPV37358.1"/>
    <property type="molecule type" value="Genomic_DNA"/>
</dbReference>
<feature type="transmembrane region" description="Helical" evidence="3">
    <location>
        <begin position="242"/>
        <end position="264"/>
    </location>
</feature>
<dbReference type="Gene3D" id="1.10.10.1320">
    <property type="entry name" value="Anti-sigma factor, zinc-finger domain"/>
    <property type="match status" value="1"/>
</dbReference>
<proteinExistence type="predicted"/>
<keyword evidence="3" id="KW-1133">Transmembrane helix</keyword>
<accession>A0A6N7EJV0</accession>
<evidence type="ECO:0000256" key="2">
    <source>
        <dbReference type="ARBA" id="ARBA00023163"/>
    </source>
</evidence>
<dbReference type="AlphaFoldDB" id="A0A6N7EJV0"/>
<organism evidence="4 5">
    <name type="scientific">Georgenia subflava</name>
    <dbReference type="NCBI Taxonomy" id="1622177"/>
    <lineage>
        <taxon>Bacteria</taxon>
        <taxon>Bacillati</taxon>
        <taxon>Actinomycetota</taxon>
        <taxon>Actinomycetes</taxon>
        <taxon>Micrococcales</taxon>
        <taxon>Bogoriellaceae</taxon>
        <taxon>Georgenia</taxon>
    </lineage>
</organism>
<evidence type="ECO:0000256" key="1">
    <source>
        <dbReference type="ARBA" id="ARBA00023015"/>
    </source>
</evidence>
<sequence length="276" mass="28543">MTTEPHAWHAGEELVARYVAGRTDAVVSASVEQHLLGCATCRATIAATSPGGLEDTWAAVVERVQAPTPWLERVLTRLGLPETDALLITAAPAMRRSWLTGTLLVLLFVIAAAAFAGSRGTWLFLVVAPLVPVCGVAVAYGPDADDSYETSLATAYPRVRLVLLRTLAVVATSLPVAAVGAAVLPGPGWTAVAWLLPTAACIGLTLAASTWVRPSIAAAGVAVVWVATAGAVGRGFHTPLDVITPSLLSVYAALAVAAAAVFWMRSDHLALLGRTP</sequence>
<dbReference type="Proteomes" id="UP000437709">
    <property type="component" value="Unassembled WGS sequence"/>
</dbReference>
<keyword evidence="2" id="KW-0804">Transcription</keyword>
<dbReference type="RefSeq" id="WP_152196676.1">
    <property type="nucleotide sequence ID" value="NZ_VUKD01000007.1"/>
</dbReference>
<gene>
    <name evidence="4" type="ORF">GB881_09925</name>
</gene>
<evidence type="ECO:0008006" key="6">
    <source>
        <dbReference type="Google" id="ProtNLM"/>
    </source>
</evidence>
<feature type="transmembrane region" description="Helical" evidence="3">
    <location>
        <begin position="162"/>
        <end position="183"/>
    </location>
</feature>
<keyword evidence="1" id="KW-0805">Transcription regulation</keyword>
<feature type="transmembrane region" description="Helical" evidence="3">
    <location>
        <begin position="122"/>
        <end position="141"/>
    </location>
</feature>
<keyword evidence="5" id="KW-1185">Reference proteome</keyword>
<dbReference type="InterPro" id="IPR041916">
    <property type="entry name" value="Anti_sigma_zinc_sf"/>
</dbReference>
<keyword evidence="3" id="KW-0472">Membrane</keyword>
<comment type="caution">
    <text evidence="4">The sequence shown here is derived from an EMBL/GenBank/DDBJ whole genome shotgun (WGS) entry which is preliminary data.</text>
</comment>
<keyword evidence="3" id="KW-0812">Transmembrane</keyword>
<feature type="transmembrane region" description="Helical" evidence="3">
    <location>
        <begin position="189"/>
        <end position="209"/>
    </location>
</feature>
<evidence type="ECO:0000313" key="5">
    <source>
        <dbReference type="Proteomes" id="UP000437709"/>
    </source>
</evidence>
<evidence type="ECO:0000256" key="3">
    <source>
        <dbReference type="SAM" id="Phobius"/>
    </source>
</evidence>
<name>A0A6N7EJV0_9MICO</name>
<evidence type="ECO:0000313" key="4">
    <source>
        <dbReference type="EMBL" id="MPV37358.1"/>
    </source>
</evidence>